<dbReference type="SUPFAM" id="SSF46689">
    <property type="entry name" value="Homeodomain-like"/>
    <property type="match status" value="1"/>
</dbReference>
<evidence type="ECO:0000256" key="2">
    <source>
        <dbReference type="ARBA" id="ARBA00023125"/>
    </source>
</evidence>
<evidence type="ECO:0000256" key="1">
    <source>
        <dbReference type="ARBA" id="ARBA00023015"/>
    </source>
</evidence>
<dbReference type="PROSITE" id="PS50977">
    <property type="entry name" value="HTH_TETR_2"/>
    <property type="match status" value="1"/>
</dbReference>
<dbReference type="Pfam" id="PF00440">
    <property type="entry name" value="TetR_N"/>
    <property type="match status" value="1"/>
</dbReference>
<proteinExistence type="predicted"/>
<dbReference type="PRINTS" id="PR00455">
    <property type="entry name" value="HTHTETR"/>
</dbReference>
<dbReference type="InterPro" id="IPR001647">
    <property type="entry name" value="HTH_TetR"/>
</dbReference>
<dbReference type="PANTHER" id="PTHR30055:SF234">
    <property type="entry name" value="HTH-TYPE TRANSCRIPTIONAL REGULATOR BETI"/>
    <property type="match status" value="1"/>
</dbReference>
<evidence type="ECO:0000313" key="7">
    <source>
        <dbReference type="EMBL" id="RDB69588.1"/>
    </source>
</evidence>
<evidence type="ECO:0000256" key="3">
    <source>
        <dbReference type="ARBA" id="ARBA00023163"/>
    </source>
</evidence>
<evidence type="ECO:0000256" key="5">
    <source>
        <dbReference type="SAM" id="MobiDB-lite"/>
    </source>
</evidence>
<dbReference type="EMBL" id="PPTU01000013">
    <property type="protein sequence ID" value="RDB69588.1"/>
    <property type="molecule type" value="Genomic_DNA"/>
</dbReference>
<gene>
    <name evidence="7" type="ORF">C1875_09630</name>
</gene>
<comment type="caution">
    <text evidence="7">The sequence shown here is derived from an EMBL/GenBank/DDBJ whole genome shotgun (WGS) entry which is preliminary data.</text>
</comment>
<feature type="domain" description="HTH tetR-type" evidence="6">
    <location>
        <begin position="26"/>
        <end position="86"/>
    </location>
</feature>
<dbReference type="InterPro" id="IPR050109">
    <property type="entry name" value="HTH-type_TetR-like_transc_reg"/>
</dbReference>
<dbReference type="GO" id="GO:0003700">
    <property type="term" value="F:DNA-binding transcription factor activity"/>
    <property type="evidence" value="ECO:0007669"/>
    <property type="project" value="TreeGrafter"/>
</dbReference>
<reference evidence="7 8" key="1">
    <citation type="journal article" date="2018" name="Elife">
        <title>Discovery and characterization of a prevalent human gut bacterial enzyme sufficient for the inactivation of a family of plant toxins.</title>
        <authorList>
            <person name="Koppel N."/>
            <person name="Bisanz J.E."/>
            <person name="Pandelia M.E."/>
            <person name="Turnbaugh P.J."/>
            <person name="Balskus E.P."/>
        </authorList>
    </citation>
    <scope>NUCLEOTIDE SEQUENCE [LARGE SCALE GENOMIC DNA]</scope>
    <source>
        <strain evidence="7 8">W1 BHI 6</strain>
    </source>
</reference>
<evidence type="ECO:0000313" key="8">
    <source>
        <dbReference type="Proteomes" id="UP000253970"/>
    </source>
</evidence>
<dbReference type="Gene3D" id="1.10.357.10">
    <property type="entry name" value="Tetracycline Repressor, domain 2"/>
    <property type="match status" value="1"/>
</dbReference>
<dbReference type="RefSeq" id="WP_114534121.1">
    <property type="nucleotide sequence ID" value="NZ_PPTU01000013.1"/>
</dbReference>
<evidence type="ECO:0000259" key="6">
    <source>
        <dbReference type="PROSITE" id="PS50977"/>
    </source>
</evidence>
<keyword evidence="1" id="KW-0805">Transcription regulation</keyword>
<dbReference type="PANTHER" id="PTHR30055">
    <property type="entry name" value="HTH-TYPE TRANSCRIPTIONAL REGULATOR RUTR"/>
    <property type="match status" value="1"/>
</dbReference>
<sequence length="225" mass="25285">MRFDKENQGIRPPGRERSAVESRRLGGPAGEIMLAARTLFERRGVGKTTVKDIAAEANVTRELVYYYFENKQAVIDAVIDDYVEDLVESVLVWNESRVFGDTAGSLRSCIAAFRRALYDANGLRPMIRVLEELGVRDAFDVRAVRETVDCLSGRVLVEYAEYHQVEIEFVYEMFCVVIFGLVGLVKIDPDISDEALMKVVEQTLHLDMEPLALDASAKRQDSASV</sequence>
<dbReference type="InterPro" id="IPR009057">
    <property type="entry name" value="Homeodomain-like_sf"/>
</dbReference>
<accession>A0A369MF61</accession>
<feature type="region of interest" description="Disordered" evidence="5">
    <location>
        <begin position="1"/>
        <end position="22"/>
    </location>
</feature>
<feature type="DNA-binding region" description="H-T-H motif" evidence="4">
    <location>
        <begin position="49"/>
        <end position="68"/>
    </location>
</feature>
<organism evidence="7 8">
    <name type="scientific">Eggerthella lenta</name>
    <name type="common">Eubacterium lentum</name>
    <dbReference type="NCBI Taxonomy" id="84112"/>
    <lineage>
        <taxon>Bacteria</taxon>
        <taxon>Bacillati</taxon>
        <taxon>Actinomycetota</taxon>
        <taxon>Coriobacteriia</taxon>
        <taxon>Eggerthellales</taxon>
        <taxon>Eggerthellaceae</taxon>
        <taxon>Eggerthella</taxon>
    </lineage>
</organism>
<evidence type="ECO:0000256" key="4">
    <source>
        <dbReference type="PROSITE-ProRule" id="PRU00335"/>
    </source>
</evidence>
<dbReference type="AlphaFoldDB" id="A0A369MF61"/>
<dbReference type="GO" id="GO:0000976">
    <property type="term" value="F:transcription cis-regulatory region binding"/>
    <property type="evidence" value="ECO:0007669"/>
    <property type="project" value="TreeGrafter"/>
</dbReference>
<keyword evidence="3" id="KW-0804">Transcription</keyword>
<keyword evidence="2 4" id="KW-0238">DNA-binding</keyword>
<name>A0A369MF61_EGGLN</name>
<protein>
    <submittedName>
        <fullName evidence="7">TetR/AcrR family transcriptional regulator</fullName>
    </submittedName>
</protein>
<dbReference type="Proteomes" id="UP000253970">
    <property type="component" value="Unassembled WGS sequence"/>
</dbReference>